<name>A0A7W7LC36_STRNE</name>
<evidence type="ECO:0000256" key="4">
    <source>
        <dbReference type="PIRSR" id="PIRSR600246-1"/>
    </source>
</evidence>
<feature type="compositionally biased region" description="Low complexity" evidence="7">
    <location>
        <begin position="370"/>
        <end position="388"/>
    </location>
</feature>
<dbReference type="GO" id="GO:0008798">
    <property type="term" value="F:beta-aspartyl-peptidase activity"/>
    <property type="evidence" value="ECO:0007669"/>
    <property type="project" value="UniProtKB-EC"/>
</dbReference>
<keyword evidence="9" id="KW-1185">Reference proteome</keyword>
<protein>
    <submittedName>
        <fullName evidence="8">Beta-aspartyl-peptidase (Threonine type)</fullName>
        <ecNumber evidence="8">3.4.19.5</ecNumber>
    </submittedName>
</protein>
<comment type="caution">
    <text evidence="8">The sequence shown here is derived from an EMBL/GenBank/DDBJ whole genome shotgun (WGS) entry which is preliminary data.</text>
</comment>
<evidence type="ECO:0000256" key="1">
    <source>
        <dbReference type="ARBA" id="ARBA00022670"/>
    </source>
</evidence>
<dbReference type="GO" id="GO:0006508">
    <property type="term" value="P:proteolysis"/>
    <property type="evidence" value="ECO:0007669"/>
    <property type="project" value="UniProtKB-KW"/>
</dbReference>
<dbReference type="PANTHER" id="PTHR10188">
    <property type="entry name" value="L-ASPARAGINASE"/>
    <property type="match status" value="1"/>
</dbReference>
<evidence type="ECO:0000313" key="8">
    <source>
        <dbReference type="EMBL" id="MBB4887257.1"/>
    </source>
</evidence>
<keyword evidence="3" id="KW-0068">Autocatalytic cleavage</keyword>
<dbReference type="SUPFAM" id="SSF56235">
    <property type="entry name" value="N-terminal nucleophile aminohydrolases (Ntn hydrolases)"/>
    <property type="match status" value="1"/>
</dbReference>
<evidence type="ECO:0000256" key="2">
    <source>
        <dbReference type="ARBA" id="ARBA00022801"/>
    </source>
</evidence>
<feature type="site" description="Cleavage; by autolysis" evidence="6">
    <location>
        <begin position="233"/>
        <end position="234"/>
    </location>
</feature>
<evidence type="ECO:0000313" key="9">
    <source>
        <dbReference type="Proteomes" id="UP000556436"/>
    </source>
</evidence>
<proteinExistence type="predicted"/>
<dbReference type="GO" id="GO:0016811">
    <property type="term" value="F:hydrolase activity, acting on carbon-nitrogen (but not peptide) bonds, in linear amides"/>
    <property type="evidence" value="ECO:0007669"/>
    <property type="project" value="UniProtKB-ARBA"/>
</dbReference>
<accession>A0A7W7LC36</accession>
<dbReference type="EMBL" id="JACHJG010000006">
    <property type="protein sequence ID" value="MBB4887257.1"/>
    <property type="molecule type" value="Genomic_DNA"/>
</dbReference>
<dbReference type="Pfam" id="PF01112">
    <property type="entry name" value="Asparaginase_2"/>
    <property type="match status" value="1"/>
</dbReference>
<evidence type="ECO:0000256" key="3">
    <source>
        <dbReference type="ARBA" id="ARBA00022813"/>
    </source>
</evidence>
<feature type="active site" description="Nucleophile" evidence="4">
    <location>
        <position position="234"/>
    </location>
</feature>
<dbReference type="InterPro" id="IPR029055">
    <property type="entry name" value="Ntn_hydrolases_N"/>
</dbReference>
<dbReference type="Proteomes" id="UP000556436">
    <property type="component" value="Unassembled WGS sequence"/>
</dbReference>
<dbReference type="AlphaFoldDB" id="A0A7W7LC36"/>
<feature type="region of interest" description="Disordered" evidence="7">
    <location>
        <begin position="366"/>
        <end position="394"/>
    </location>
</feature>
<dbReference type="CDD" id="cd04701">
    <property type="entry name" value="Asparaginase_2"/>
    <property type="match status" value="1"/>
</dbReference>
<evidence type="ECO:0000256" key="7">
    <source>
        <dbReference type="SAM" id="MobiDB-lite"/>
    </source>
</evidence>
<dbReference type="Gene3D" id="3.60.20.30">
    <property type="entry name" value="(Glycosyl)asparaginase"/>
    <property type="match status" value="1"/>
</dbReference>
<reference evidence="8 9" key="1">
    <citation type="submission" date="2020-08" db="EMBL/GenBank/DDBJ databases">
        <title>Genomic Encyclopedia of Type Strains, Phase III (KMG-III): the genomes of soil and plant-associated and newly described type strains.</title>
        <authorList>
            <person name="Whitman W."/>
        </authorList>
    </citation>
    <scope>NUCLEOTIDE SEQUENCE [LARGE SCALE GENOMIC DNA]</scope>
    <source>
        <strain evidence="8 9">CECT 3265</strain>
    </source>
</reference>
<dbReference type="PANTHER" id="PTHR10188:SF6">
    <property type="entry name" value="N(4)-(BETA-N-ACETYLGLUCOSAMINYL)-L-ASPARAGINASE"/>
    <property type="match status" value="1"/>
</dbReference>
<dbReference type="RefSeq" id="WP_184734292.1">
    <property type="nucleotide sequence ID" value="NZ_BMRW01000002.1"/>
</dbReference>
<keyword evidence="2 8" id="KW-0378">Hydrolase</keyword>
<evidence type="ECO:0000256" key="5">
    <source>
        <dbReference type="PIRSR" id="PIRSR600246-2"/>
    </source>
</evidence>
<keyword evidence="1" id="KW-0645">Protease</keyword>
<feature type="region of interest" description="Disordered" evidence="7">
    <location>
        <begin position="208"/>
        <end position="230"/>
    </location>
</feature>
<dbReference type="FunFam" id="3.60.20.30:FF:000001">
    <property type="entry name" value="Isoaspartyl peptidase/L-asparaginase"/>
    <property type="match status" value="1"/>
</dbReference>
<sequence>MRVRPRLWIVPVLTVLVAVAAALPAFSRAGSGAAPRAGAAASAKAGEAARPVARDVVLAVHGGAGTALHRETTDPRKEKAYRDGLADALKAGRRVLRNGGDSVAAVEAAVRSLEDNELFNAGRGAVFTEDAGHELDASIMRGSDLAAGAVAGVRSVRNPVSAARLVMEKTKHVMLAGEGADDFAARNGLPTVTQDYYWTQRRWDELAKAKHPAKPKTTKEGKSGGAAEEEITGTVGAVAVDRGRDLAAATSTGGMTDKMVGRVGDSPVVGAGTYAKNGTVAASATGHGEVFIRGAATATISHLIEFGGRDVASAAYEVVVGRLPELGGTGGVIALDREGTFAAPHSSEGMLYGYLTEDGDIVTRVFPDESPSGGSAAAASSVPPGSAGTIPSGD</sequence>
<gene>
    <name evidence="8" type="ORF">FHS38_003311</name>
</gene>
<dbReference type="EC" id="3.4.19.5" evidence="8"/>
<feature type="binding site" evidence="5">
    <location>
        <begin position="262"/>
        <end position="265"/>
    </location>
    <ligand>
        <name>substrate</name>
    </ligand>
</feature>
<feature type="binding site" evidence="5">
    <location>
        <begin position="285"/>
        <end position="288"/>
    </location>
    <ligand>
        <name>substrate</name>
    </ligand>
</feature>
<evidence type="ECO:0000256" key="6">
    <source>
        <dbReference type="PIRSR" id="PIRSR600246-3"/>
    </source>
</evidence>
<organism evidence="8 9">
    <name type="scientific">Streptomyces netropsis</name>
    <name type="common">Streptoverticillium netropsis</name>
    <dbReference type="NCBI Taxonomy" id="55404"/>
    <lineage>
        <taxon>Bacteria</taxon>
        <taxon>Bacillati</taxon>
        <taxon>Actinomycetota</taxon>
        <taxon>Actinomycetes</taxon>
        <taxon>Kitasatosporales</taxon>
        <taxon>Streptomycetaceae</taxon>
        <taxon>Streptomyces</taxon>
    </lineage>
</organism>
<dbReference type="InterPro" id="IPR000246">
    <property type="entry name" value="Peptidase_T2"/>
</dbReference>